<name>A0A1X9MGU6_9BACI</name>
<feature type="transmembrane region" description="Helical" evidence="1">
    <location>
        <begin position="29"/>
        <end position="51"/>
    </location>
</feature>
<organism evidence="2 3">
    <name type="scientific">Halalkalibacter krulwichiae</name>
    <dbReference type="NCBI Taxonomy" id="199441"/>
    <lineage>
        <taxon>Bacteria</taxon>
        <taxon>Bacillati</taxon>
        <taxon>Bacillota</taxon>
        <taxon>Bacilli</taxon>
        <taxon>Bacillales</taxon>
        <taxon>Bacillaceae</taxon>
        <taxon>Halalkalibacter</taxon>
    </lineage>
</organism>
<evidence type="ECO:0000256" key="1">
    <source>
        <dbReference type="SAM" id="Phobius"/>
    </source>
</evidence>
<dbReference type="KEGG" id="bkw:BkAM31D_23935"/>
<keyword evidence="1" id="KW-0812">Transmembrane</keyword>
<dbReference type="RefSeq" id="WP_066154650.1">
    <property type="nucleotide sequence ID" value="NZ_CP020814.1"/>
</dbReference>
<protein>
    <submittedName>
        <fullName evidence="2">Uncharacterized protein</fullName>
    </submittedName>
</protein>
<accession>A0A1X9MGU6</accession>
<keyword evidence="1" id="KW-0472">Membrane</keyword>
<gene>
    <name evidence="2" type="ORF">BkAM31D_23935</name>
</gene>
<evidence type="ECO:0000313" key="3">
    <source>
        <dbReference type="Proteomes" id="UP000193006"/>
    </source>
</evidence>
<sequence>MIKFLLYVVAFFLIGYSYGSLTKGTVFENFWVMLASFFVVIFIIEAILSLIKKKIIKEADKKPEQDETWDEFIDELKKDYEKQWIIPFKENQIQVVNKYNHEQLFINDTLVDEKKRTRWYSWIKPYQTLTGVVEDRGQTYSVKVKMGGLVSLSCKVYVGNQLIFKEKITYKLTGGIKEKK</sequence>
<keyword evidence="3" id="KW-1185">Reference proteome</keyword>
<dbReference type="Proteomes" id="UP000193006">
    <property type="component" value="Chromosome"/>
</dbReference>
<evidence type="ECO:0000313" key="2">
    <source>
        <dbReference type="EMBL" id="ARK32656.1"/>
    </source>
</evidence>
<dbReference type="AlphaFoldDB" id="A0A1X9MGU6"/>
<proteinExistence type="predicted"/>
<dbReference type="STRING" id="199441.BkAM31D_23935"/>
<dbReference type="EMBL" id="CP020814">
    <property type="protein sequence ID" value="ARK32656.1"/>
    <property type="molecule type" value="Genomic_DNA"/>
</dbReference>
<keyword evidence="1" id="KW-1133">Transmembrane helix</keyword>
<reference evidence="2 3" key="1">
    <citation type="submission" date="2017-04" db="EMBL/GenBank/DDBJ databases">
        <title>Bacillus krulwichiae AM31D Genome sequencing and assembly.</title>
        <authorList>
            <person name="Krulwich T.A."/>
            <person name="Anastor L."/>
            <person name="Ehrlich R."/>
            <person name="Ehrlich G.D."/>
            <person name="Janto B."/>
        </authorList>
    </citation>
    <scope>NUCLEOTIDE SEQUENCE [LARGE SCALE GENOMIC DNA]</scope>
    <source>
        <strain evidence="2 3">AM31D</strain>
    </source>
</reference>